<name>A0AA90QRP8_9BACI</name>
<dbReference type="PROSITE" id="PS00710">
    <property type="entry name" value="PGM_PMM"/>
    <property type="match status" value="1"/>
</dbReference>
<keyword evidence="10 15" id="KW-0460">Magnesium</keyword>
<dbReference type="GO" id="GO:0006006">
    <property type="term" value="P:glucose metabolic process"/>
    <property type="evidence" value="ECO:0007669"/>
    <property type="project" value="UniProtKB-KW"/>
</dbReference>
<feature type="domain" description="Alpha-D-phosphohexomutase C-terminal" evidence="16">
    <location>
        <begin position="506"/>
        <end position="550"/>
    </location>
</feature>
<comment type="similarity">
    <text evidence="5 15">Belongs to the phosphohexose mutase family.</text>
</comment>
<organism evidence="20 21">
    <name type="scientific">Bacillus salipaludis</name>
    <dbReference type="NCBI Taxonomy" id="2547811"/>
    <lineage>
        <taxon>Bacteria</taxon>
        <taxon>Bacillati</taxon>
        <taxon>Bacillota</taxon>
        <taxon>Bacilli</taxon>
        <taxon>Bacillales</taxon>
        <taxon>Bacillaceae</taxon>
        <taxon>Bacillus</taxon>
    </lineage>
</organism>
<dbReference type="Proteomes" id="UP001178888">
    <property type="component" value="Unassembled WGS sequence"/>
</dbReference>
<dbReference type="InterPro" id="IPR005843">
    <property type="entry name" value="A-D-PHexomutase_C"/>
</dbReference>
<dbReference type="InterPro" id="IPR036900">
    <property type="entry name" value="A-D-PHexomutase_C_sf"/>
</dbReference>
<feature type="domain" description="Alpha-D-phosphohexomutase alpha/beta/alpha" evidence="18">
    <location>
        <begin position="211"/>
        <end position="317"/>
    </location>
</feature>
<evidence type="ECO:0000259" key="18">
    <source>
        <dbReference type="Pfam" id="PF02879"/>
    </source>
</evidence>
<comment type="pathway">
    <text evidence="4">Lipid metabolism.</text>
</comment>
<evidence type="ECO:0000256" key="5">
    <source>
        <dbReference type="ARBA" id="ARBA00010231"/>
    </source>
</evidence>
<evidence type="ECO:0000256" key="3">
    <source>
        <dbReference type="ARBA" id="ARBA00005164"/>
    </source>
</evidence>
<evidence type="ECO:0000256" key="8">
    <source>
        <dbReference type="ARBA" id="ARBA00022553"/>
    </source>
</evidence>
<evidence type="ECO:0000256" key="4">
    <source>
        <dbReference type="ARBA" id="ARBA00005189"/>
    </source>
</evidence>
<keyword evidence="21" id="KW-1185">Reference proteome</keyword>
<dbReference type="Pfam" id="PF02879">
    <property type="entry name" value="PGM_PMM_II"/>
    <property type="match status" value="1"/>
</dbReference>
<evidence type="ECO:0000256" key="2">
    <source>
        <dbReference type="ARBA" id="ARBA00001946"/>
    </source>
</evidence>
<dbReference type="EC" id="5.4.2.2" evidence="6"/>
<dbReference type="InterPro" id="IPR005846">
    <property type="entry name" value="A-D-PHexomutase_a/b/a-III"/>
</dbReference>
<dbReference type="InterPro" id="IPR005845">
    <property type="entry name" value="A-D-PHexomutase_a/b/a-II"/>
</dbReference>
<dbReference type="EMBL" id="JAVGVR010000001">
    <property type="protein sequence ID" value="MDQ6594999.1"/>
    <property type="molecule type" value="Genomic_DNA"/>
</dbReference>
<dbReference type="InterPro" id="IPR016055">
    <property type="entry name" value="A-D-PHexomutase_a/b/a-I/II/III"/>
</dbReference>
<dbReference type="Pfam" id="PF02880">
    <property type="entry name" value="PGM_PMM_III"/>
    <property type="match status" value="1"/>
</dbReference>
<evidence type="ECO:0000256" key="12">
    <source>
        <dbReference type="ARBA" id="ARBA00039995"/>
    </source>
</evidence>
<evidence type="ECO:0000313" key="20">
    <source>
        <dbReference type="EMBL" id="MDQ6594999.1"/>
    </source>
</evidence>
<dbReference type="Pfam" id="PF02878">
    <property type="entry name" value="PGM_PMM_I"/>
    <property type="match status" value="1"/>
</dbReference>
<keyword evidence="7" id="KW-0313">Glucose metabolism</keyword>
<dbReference type="PANTHER" id="PTHR45745:SF1">
    <property type="entry name" value="PHOSPHOGLUCOMUTASE 2B-RELATED"/>
    <property type="match status" value="1"/>
</dbReference>
<accession>A0AA90QRP8</accession>
<comment type="pathway">
    <text evidence="3">Glycolipid metabolism; diglucosyl-diacylglycerol biosynthesis.</text>
</comment>
<keyword evidence="9 15" id="KW-0479">Metal-binding</keyword>
<feature type="domain" description="Alpha-D-phosphohexomutase alpha/beta/alpha" evidence="19">
    <location>
        <begin position="327"/>
        <end position="450"/>
    </location>
</feature>
<dbReference type="GO" id="GO:0006166">
    <property type="term" value="P:purine ribonucleoside salvage"/>
    <property type="evidence" value="ECO:0007669"/>
    <property type="project" value="TreeGrafter"/>
</dbReference>
<comment type="cofactor">
    <cofactor evidence="2">
        <name>Mg(2+)</name>
        <dbReference type="ChEBI" id="CHEBI:18420"/>
    </cofactor>
</comment>
<gene>
    <name evidence="20" type="ORF">RCG21_00795</name>
</gene>
<dbReference type="GO" id="GO:0008973">
    <property type="term" value="F:phosphopentomutase activity"/>
    <property type="evidence" value="ECO:0007669"/>
    <property type="project" value="TreeGrafter"/>
</dbReference>
<evidence type="ECO:0000256" key="11">
    <source>
        <dbReference type="ARBA" id="ARBA00023235"/>
    </source>
</evidence>
<protein>
    <recommendedName>
        <fullName evidence="12">Phosphoglucomutase</fullName>
        <ecNumber evidence="6">5.4.2.2</ecNumber>
    </recommendedName>
    <alternativeName>
        <fullName evidence="14">Alpha-phosphoglucomutase</fullName>
    </alternativeName>
    <alternativeName>
        <fullName evidence="13">Glucose phosphomutase</fullName>
    </alternativeName>
</protein>
<dbReference type="RefSeq" id="WP_308912731.1">
    <property type="nucleotide sequence ID" value="NZ_JAVGVR010000001.1"/>
</dbReference>
<keyword evidence="8" id="KW-0597">Phosphoprotein</keyword>
<evidence type="ECO:0000259" key="19">
    <source>
        <dbReference type="Pfam" id="PF02880"/>
    </source>
</evidence>
<evidence type="ECO:0000256" key="10">
    <source>
        <dbReference type="ARBA" id="ARBA00022842"/>
    </source>
</evidence>
<evidence type="ECO:0000259" key="17">
    <source>
        <dbReference type="Pfam" id="PF02878"/>
    </source>
</evidence>
<feature type="domain" description="Alpha-D-phosphohexomutase alpha/beta/alpha" evidence="17">
    <location>
        <begin position="43"/>
        <end position="181"/>
    </location>
</feature>
<evidence type="ECO:0000256" key="14">
    <source>
        <dbReference type="ARBA" id="ARBA00041467"/>
    </source>
</evidence>
<evidence type="ECO:0000313" key="21">
    <source>
        <dbReference type="Proteomes" id="UP001178888"/>
    </source>
</evidence>
<keyword evidence="11 20" id="KW-0413">Isomerase</keyword>
<dbReference type="InterPro" id="IPR005844">
    <property type="entry name" value="A-D-PHexomutase_a/b/a-I"/>
</dbReference>
<dbReference type="SUPFAM" id="SSF53738">
    <property type="entry name" value="Phosphoglucomutase, first 3 domains"/>
    <property type="match status" value="3"/>
</dbReference>
<dbReference type="GO" id="GO:0004614">
    <property type="term" value="F:phosphoglucomutase activity"/>
    <property type="evidence" value="ECO:0007669"/>
    <property type="project" value="UniProtKB-EC"/>
</dbReference>
<comment type="caution">
    <text evidence="20">The sequence shown here is derived from an EMBL/GenBank/DDBJ whole genome shotgun (WGS) entry which is preliminary data.</text>
</comment>
<evidence type="ECO:0000256" key="7">
    <source>
        <dbReference type="ARBA" id="ARBA00022526"/>
    </source>
</evidence>
<evidence type="ECO:0000256" key="9">
    <source>
        <dbReference type="ARBA" id="ARBA00022723"/>
    </source>
</evidence>
<dbReference type="Pfam" id="PF00408">
    <property type="entry name" value="PGM_PMM_IV"/>
    <property type="match status" value="1"/>
</dbReference>
<comment type="catalytic activity">
    <reaction evidence="1">
        <text>alpha-D-glucose 1-phosphate = alpha-D-glucose 6-phosphate</text>
        <dbReference type="Rhea" id="RHEA:23536"/>
        <dbReference type="ChEBI" id="CHEBI:58225"/>
        <dbReference type="ChEBI" id="CHEBI:58601"/>
        <dbReference type="EC" id="5.4.2.2"/>
    </reaction>
</comment>
<sequence>MTWLDNSEKWFSFTRLDQELRGKLREEESNKSLLEDSFYKHLEFGTGGMRGELGPGINRLNIYTIRRAAEGLALYITEQGEKAKQRGVVIAYDSRHKSPEFALEVAKTIGKHGVKAYVFEELHPTPVLSFAVRYLNAFSGVVITASHNPPEYNGFKVYGEDGGQLPPEAADTIIKYVNAVENELTVEVAQEQELLASGLLTYIGEEVDNAYIEQLKTLQLNPELVANVAKDLKIVYSPLHGTGNKPVRAGLKAFGFENVTVVKEQELPDANFSTVTSPNPEEHAAFKLAIQYGEQINADILMATDPDADRLGVAVKNNDGEYVVLTGNQMGALMLEYLLSQKQAKGILPDNGVVIKTIVTSEIGRAIAEHYGMGAIDTLTGFKFIGEKINEFEQTGKNTFLFGYEESYGYLIGDFVRDKDAVQSAIFAAEVAAYYKSKGMTMYEGLLAIFEKYGFYKEGLQSITLKGKDGAEQIAALMDTFRNESLKEMAGIEVTASEDYSTSLRVEKGVESLIDLPQSNVLKYYLADGSWFCLRPSGTEPKAKFYFAVKGESLEDSQEKLLSLQEALMQKVNDILAR</sequence>
<evidence type="ECO:0000256" key="15">
    <source>
        <dbReference type="RuleBase" id="RU004326"/>
    </source>
</evidence>
<dbReference type="CDD" id="cd05799">
    <property type="entry name" value="PGM2"/>
    <property type="match status" value="1"/>
</dbReference>
<dbReference type="AlphaFoldDB" id="A0AA90QRP8"/>
<keyword evidence="7" id="KW-0119">Carbohydrate metabolism</keyword>
<evidence type="ECO:0000259" key="16">
    <source>
        <dbReference type="Pfam" id="PF00408"/>
    </source>
</evidence>
<evidence type="ECO:0000256" key="1">
    <source>
        <dbReference type="ARBA" id="ARBA00000443"/>
    </source>
</evidence>
<dbReference type="PRINTS" id="PR00509">
    <property type="entry name" value="PGMPMM"/>
</dbReference>
<evidence type="ECO:0000256" key="13">
    <source>
        <dbReference type="ARBA" id="ARBA00041398"/>
    </source>
</evidence>
<dbReference type="GO" id="GO:0000287">
    <property type="term" value="F:magnesium ion binding"/>
    <property type="evidence" value="ECO:0007669"/>
    <property type="project" value="InterPro"/>
</dbReference>
<dbReference type="Gene3D" id="3.30.310.50">
    <property type="entry name" value="Alpha-D-phosphohexomutase, C-terminal domain"/>
    <property type="match status" value="1"/>
</dbReference>
<reference evidence="20" key="1">
    <citation type="submission" date="2023-08" db="EMBL/GenBank/DDBJ databases">
        <title>Nitrogen cycling bacteria in agricultural field soils.</title>
        <authorList>
            <person name="Jang J."/>
        </authorList>
    </citation>
    <scope>NUCLEOTIDE SEQUENCE</scope>
    <source>
        <strain evidence="20">PS3-36</strain>
    </source>
</reference>
<proteinExistence type="inferred from homology"/>
<dbReference type="Gene3D" id="3.40.120.10">
    <property type="entry name" value="Alpha-D-Glucose-1,6-Bisphosphate, subunit A, domain 3"/>
    <property type="match status" value="3"/>
</dbReference>
<dbReference type="InterPro" id="IPR016066">
    <property type="entry name" value="A-D-PHexomutase_CS"/>
</dbReference>
<dbReference type="InterPro" id="IPR005841">
    <property type="entry name" value="Alpha-D-phosphohexomutase_SF"/>
</dbReference>
<dbReference type="PANTHER" id="PTHR45745">
    <property type="entry name" value="PHOSPHOMANNOMUTASE 45A"/>
    <property type="match status" value="1"/>
</dbReference>
<dbReference type="SUPFAM" id="SSF55957">
    <property type="entry name" value="Phosphoglucomutase, C-terminal domain"/>
    <property type="match status" value="1"/>
</dbReference>
<evidence type="ECO:0000256" key="6">
    <source>
        <dbReference type="ARBA" id="ARBA00012728"/>
    </source>
</evidence>